<sequence>MPVEATMERGQQPPPQTSVASPDTGSSSPPAGGHQALNETIANIGERRRETIEGDDGVLHKGLPTHLHRPLIKLTLPAGMRSPQTTHLQPATT</sequence>
<gene>
    <name evidence="2" type="ORF">ABVK25_012240</name>
</gene>
<dbReference type="Proteomes" id="UP001590951">
    <property type="component" value="Unassembled WGS sequence"/>
</dbReference>
<evidence type="ECO:0000313" key="2">
    <source>
        <dbReference type="EMBL" id="KAL2045099.1"/>
    </source>
</evidence>
<evidence type="ECO:0000256" key="1">
    <source>
        <dbReference type="SAM" id="MobiDB-lite"/>
    </source>
</evidence>
<reference evidence="2 3" key="1">
    <citation type="submission" date="2024-09" db="EMBL/GenBank/DDBJ databases">
        <title>Rethinking Asexuality: The Enigmatic Case of Functional Sexual Genes in Lepraria (Stereocaulaceae).</title>
        <authorList>
            <person name="Doellman M."/>
            <person name="Sun Y."/>
            <person name="Barcenas-Pena A."/>
            <person name="Lumbsch H.T."/>
            <person name="Grewe F."/>
        </authorList>
    </citation>
    <scope>NUCLEOTIDE SEQUENCE [LARGE SCALE GENOMIC DNA]</scope>
    <source>
        <strain evidence="2 3">Grewe 0041</strain>
    </source>
</reference>
<organism evidence="2 3">
    <name type="scientific">Lepraria finkii</name>
    <dbReference type="NCBI Taxonomy" id="1340010"/>
    <lineage>
        <taxon>Eukaryota</taxon>
        <taxon>Fungi</taxon>
        <taxon>Dikarya</taxon>
        <taxon>Ascomycota</taxon>
        <taxon>Pezizomycotina</taxon>
        <taxon>Lecanoromycetes</taxon>
        <taxon>OSLEUM clade</taxon>
        <taxon>Lecanoromycetidae</taxon>
        <taxon>Lecanorales</taxon>
        <taxon>Lecanorineae</taxon>
        <taxon>Stereocaulaceae</taxon>
        <taxon>Lepraria</taxon>
    </lineage>
</organism>
<accession>A0ABR4AHW6</accession>
<name>A0ABR4AHW6_9LECA</name>
<proteinExistence type="predicted"/>
<comment type="caution">
    <text evidence="2">The sequence shown here is derived from an EMBL/GenBank/DDBJ whole genome shotgun (WGS) entry which is preliminary data.</text>
</comment>
<dbReference type="EMBL" id="JBHFEH010000167">
    <property type="protein sequence ID" value="KAL2045099.1"/>
    <property type="molecule type" value="Genomic_DNA"/>
</dbReference>
<feature type="compositionally biased region" description="Polar residues" evidence="1">
    <location>
        <begin position="17"/>
        <end position="29"/>
    </location>
</feature>
<evidence type="ECO:0000313" key="3">
    <source>
        <dbReference type="Proteomes" id="UP001590951"/>
    </source>
</evidence>
<keyword evidence="3" id="KW-1185">Reference proteome</keyword>
<feature type="region of interest" description="Disordered" evidence="1">
    <location>
        <begin position="1"/>
        <end position="36"/>
    </location>
</feature>
<protein>
    <submittedName>
        <fullName evidence="2">Uncharacterized protein</fullName>
    </submittedName>
</protein>